<reference evidence="2" key="1">
    <citation type="submission" date="2021-10" db="EMBL/GenBank/DDBJ databases">
        <title>De novo Genome Assembly of Clathrus columnatus (Basidiomycota, Fungi) Using Illumina and Nanopore Sequence Data.</title>
        <authorList>
            <person name="Ogiso-Tanaka E."/>
            <person name="Itagaki H."/>
            <person name="Hosoya T."/>
            <person name="Hosaka K."/>
        </authorList>
    </citation>
    <scope>NUCLEOTIDE SEQUENCE</scope>
    <source>
        <strain evidence="2">MO-923</strain>
    </source>
</reference>
<evidence type="ECO:0000313" key="2">
    <source>
        <dbReference type="EMBL" id="GJJ14877.1"/>
    </source>
</evidence>
<evidence type="ECO:0000313" key="3">
    <source>
        <dbReference type="Proteomes" id="UP001050691"/>
    </source>
</evidence>
<accession>A0AAV5AMD2</accession>
<dbReference type="EMBL" id="BPWL01000010">
    <property type="protein sequence ID" value="GJJ14877.1"/>
    <property type="molecule type" value="Genomic_DNA"/>
</dbReference>
<proteinExistence type="predicted"/>
<evidence type="ECO:0000256" key="1">
    <source>
        <dbReference type="SAM" id="MobiDB-lite"/>
    </source>
</evidence>
<keyword evidence="3" id="KW-1185">Reference proteome</keyword>
<dbReference type="Proteomes" id="UP001050691">
    <property type="component" value="Unassembled WGS sequence"/>
</dbReference>
<feature type="compositionally biased region" description="Polar residues" evidence="1">
    <location>
        <begin position="102"/>
        <end position="123"/>
    </location>
</feature>
<gene>
    <name evidence="2" type="ORF">Clacol_009146</name>
</gene>
<dbReference type="AlphaFoldDB" id="A0AAV5AMD2"/>
<comment type="caution">
    <text evidence="2">The sequence shown here is derived from an EMBL/GenBank/DDBJ whole genome shotgun (WGS) entry which is preliminary data.</text>
</comment>
<organism evidence="2 3">
    <name type="scientific">Clathrus columnatus</name>
    <dbReference type="NCBI Taxonomy" id="1419009"/>
    <lineage>
        <taxon>Eukaryota</taxon>
        <taxon>Fungi</taxon>
        <taxon>Dikarya</taxon>
        <taxon>Basidiomycota</taxon>
        <taxon>Agaricomycotina</taxon>
        <taxon>Agaricomycetes</taxon>
        <taxon>Phallomycetidae</taxon>
        <taxon>Phallales</taxon>
        <taxon>Clathraceae</taxon>
        <taxon>Clathrus</taxon>
    </lineage>
</organism>
<name>A0AAV5AMD2_9AGAM</name>
<protein>
    <submittedName>
        <fullName evidence="2">Uncharacterized protein</fullName>
    </submittedName>
</protein>
<sequence length="223" mass="24901">MSFASHARYVFTPHPHTRKISLNSPEFFSGSSFKPLHLTHQPWVSTYLRSGQSGYQRPRLPFAVQYAHLHGGGDYSSSPSYSPNSLLEEQNSNADIIDSPADSKTLSRLSGLDSNNSTTTSEDNMNIEPLELDYFSLPHHNNNRIIFQDVRVLEEVKPVYCQVCELIHPGTGVESPSNAKEESCQRHPSIKRELPITAFQHLLLGVITTADDAFGYSSTTHDL</sequence>
<feature type="region of interest" description="Disordered" evidence="1">
    <location>
        <begin position="96"/>
        <end position="123"/>
    </location>
</feature>